<keyword evidence="2" id="KW-1185">Reference proteome</keyword>
<sequence>MKIIHLLKVKLRKLRGNKVDEQRGRPGSICEGFRQVLAERDSLKDQLSDAKKTIADQSVSEKAKKAV</sequence>
<dbReference type="EMBL" id="JAPFFJ010000010">
    <property type="protein sequence ID" value="KAJ6417822.1"/>
    <property type="molecule type" value="Genomic_DNA"/>
</dbReference>
<evidence type="ECO:0000313" key="1">
    <source>
        <dbReference type="EMBL" id="KAJ6417822.1"/>
    </source>
</evidence>
<dbReference type="AlphaFoldDB" id="A0AAD6P5R0"/>
<reference evidence="1 2" key="1">
    <citation type="journal article" date="2023" name="Int. J. Mol. Sci.">
        <title>De Novo Assembly and Annotation of 11 Diverse Shrub Willow (Salix) Genomes Reveals Novel Gene Organization in Sex-Linked Regions.</title>
        <authorList>
            <person name="Hyden B."/>
            <person name="Feng K."/>
            <person name="Yates T.B."/>
            <person name="Jawdy S."/>
            <person name="Cereghino C."/>
            <person name="Smart L.B."/>
            <person name="Muchero W."/>
        </authorList>
    </citation>
    <scope>NUCLEOTIDE SEQUENCE [LARGE SCALE GENOMIC DNA]</scope>
    <source>
        <tissue evidence="1">Shoot tip</tissue>
    </source>
</reference>
<protein>
    <submittedName>
        <fullName evidence="1">Uncharacterized protein</fullName>
    </submittedName>
</protein>
<comment type="caution">
    <text evidence="1">The sequence shown here is derived from an EMBL/GenBank/DDBJ whole genome shotgun (WGS) entry which is preliminary data.</text>
</comment>
<name>A0AAD6P5R0_9ROSI</name>
<dbReference type="Proteomes" id="UP001162972">
    <property type="component" value="Chromosome 12"/>
</dbReference>
<accession>A0AAD6P5R0</accession>
<evidence type="ECO:0000313" key="2">
    <source>
        <dbReference type="Proteomes" id="UP001162972"/>
    </source>
</evidence>
<proteinExistence type="predicted"/>
<organism evidence="1 2">
    <name type="scientific">Salix udensis</name>
    <dbReference type="NCBI Taxonomy" id="889485"/>
    <lineage>
        <taxon>Eukaryota</taxon>
        <taxon>Viridiplantae</taxon>
        <taxon>Streptophyta</taxon>
        <taxon>Embryophyta</taxon>
        <taxon>Tracheophyta</taxon>
        <taxon>Spermatophyta</taxon>
        <taxon>Magnoliopsida</taxon>
        <taxon>eudicotyledons</taxon>
        <taxon>Gunneridae</taxon>
        <taxon>Pentapetalae</taxon>
        <taxon>rosids</taxon>
        <taxon>fabids</taxon>
        <taxon>Malpighiales</taxon>
        <taxon>Salicaceae</taxon>
        <taxon>Saliceae</taxon>
        <taxon>Salix</taxon>
    </lineage>
</organism>
<gene>
    <name evidence="1" type="ORF">OIU84_001243</name>
</gene>